<evidence type="ECO:0000256" key="1">
    <source>
        <dbReference type="ARBA" id="ARBA00004239"/>
    </source>
</evidence>
<dbReference type="GO" id="GO:0006508">
    <property type="term" value="P:proteolysis"/>
    <property type="evidence" value="ECO:0007669"/>
    <property type="project" value="UniProtKB-KW"/>
</dbReference>
<dbReference type="Pfam" id="PF03489">
    <property type="entry name" value="SapB_2"/>
    <property type="match status" value="1"/>
</dbReference>
<evidence type="ECO:0000256" key="3">
    <source>
        <dbReference type="ARBA" id="ARBA00022525"/>
    </source>
</evidence>
<dbReference type="OrthoDB" id="649232at2759"/>
<dbReference type="InterPro" id="IPR008139">
    <property type="entry name" value="SaposinB_dom"/>
</dbReference>
<evidence type="ECO:0000256" key="6">
    <source>
        <dbReference type="ARBA" id="ARBA00022737"/>
    </source>
</evidence>
<comment type="similarity">
    <text evidence="2">Belongs to the WEB family.</text>
</comment>
<dbReference type="Pfam" id="PF05701">
    <property type="entry name" value="WEMBL"/>
    <property type="match status" value="2"/>
</dbReference>
<evidence type="ECO:0000256" key="9">
    <source>
        <dbReference type="ARBA" id="ARBA00023145"/>
    </source>
</evidence>
<keyword evidence="9" id="KW-0865">Zymogen</keyword>
<evidence type="ECO:0000313" key="19">
    <source>
        <dbReference type="Proteomes" id="UP001153555"/>
    </source>
</evidence>
<comment type="subcellular location">
    <subcellularLocation>
        <location evidence="1">Secreted</location>
        <location evidence="1">Extracellular space</location>
    </subcellularLocation>
</comment>
<dbReference type="GO" id="GO:0009904">
    <property type="term" value="P:chloroplast accumulation movement"/>
    <property type="evidence" value="ECO:0007669"/>
    <property type="project" value="TreeGrafter"/>
</dbReference>
<evidence type="ECO:0000256" key="16">
    <source>
        <dbReference type="SAM" id="MobiDB-lite"/>
    </source>
</evidence>
<feature type="coiled-coil region" evidence="15">
    <location>
        <begin position="65"/>
        <end position="127"/>
    </location>
</feature>
<comment type="function">
    <text evidence="12">Pulmonary surfactant-associated proteins promote alveolar stability by lowering the surface tension at the air-liquid interface in the peripheral air spaces. SP-B increases the collapse pressure of palmitic acid to nearly 70 millinewtons per meter.</text>
</comment>
<name>A0A9N7NU84_STRHE</name>
<evidence type="ECO:0000256" key="2">
    <source>
        <dbReference type="ARBA" id="ARBA00005485"/>
    </source>
</evidence>
<dbReference type="SMART" id="SM00741">
    <property type="entry name" value="SapB"/>
    <property type="match status" value="2"/>
</dbReference>
<proteinExistence type="inferred from homology"/>
<dbReference type="GO" id="GO:0006629">
    <property type="term" value="P:lipid metabolic process"/>
    <property type="evidence" value="ECO:0007669"/>
    <property type="project" value="InterPro"/>
</dbReference>
<evidence type="ECO:0000256" key="8">
    <source>
        <dbReference type="ARBA" id="ARBA00023054"/>
    </source>
</evidence>
<evidence type="ECO:0000256" key="13">
    <source>
        <dbReference type="ARBA" id="ARBA00041094"/>
    </source>
</evidence>
<evidence type="ECO:0000256" key="11">
    <source>
        <dbReference type="ARBA" id="ARBA00023180"/>
    </source>
</evidence>
<gene>
    <name evidence="18" type="ORF">SHERM_03327</name>
</gene>
<evidence type="ECO:0000313" key="18">
    <source>
        <dbReference type="EMBL" id="CAA0836217.1"/>
    </source>
</evidence>
<dbReference type="PANTHER" id="PTHR32054">
    <property type="entry name" value="HEAVY CHAIN, PUTATIVE, EXPRESSED-RELATED-RELATED"/>
    <property type="match status" value="1"/>
</dbReference>
<feature type="region of interest" description="Disordered" evidence="16">
    <location>
        <begin position="1"/>
        <end position="34"/>
    </location>
</feature>
<evidence type="ECO:0000256" key="12">
    <source>
        <dbReference type="ARBA" id="ARBA00037221"/>
    </source>
</evidence>
<dbReference type="InterPro" id="IPR007856">
    <property type="entry name" value="SapB_1"/>
</dbReference>
<keyword evidence="6" id="KW-0677">Repeat</keyword>
<evidence type="ECO:0000256" key="5">
    <source>
        <dbReference type="ARBA" id="ARBA00022729"/>
    </source>
</evidence>
<dbReference type="EMBL" id="CACSLK010030184">
    <property type="protein sequence ID" value="CAA0836217.1"/>
    <property type="molecule type" value="Genomic_DNA"/>
</dbReference>
<feature type="domain" description="Saposin B-type" evidence="17">
    <location>
        <begin position="657"/>
        <end position="737"/>
    </location>
</feature>
<feature type="compositionally biased region" description="Polar residues" evidence="16">
    <location>
        <begin position="197"/>
        <end position="213"/>
    </location>
</feature>
<keyword evidence="10" id="KW-1015">Disulfide bond</keyword>
<evidence type="ECO:0000256" key="4">
    <source>
        <dbReference type="ARBA" id="ARBA00022670"/>
    </source>
</evidence>
<dbReference type="Proteomes" id="UP001153555">
    <property type="component" value="Unassembled WGS sequence"/>
</dbReference>
<dbReference type="InterPro" id="IPR011001">
    <property type="entry name" value="Saposin-like"/>
</dbReference>
<dbReference type="Pfam" id="PF05184">
    <property type="entry name" value="SapB_1"/>
    <property type="match status" value="2"/>
</dbReference>
<dbReference type="Gene3D" id="1.10.225.10">
    <property type="entry name" value="Saposin-like"/>
    <property type="match status" value="2"/>
</dbReference>
<keyword evidence="19" id="KW-1185">Reference proteome</keyword>
<evidence type="ECO:0000259" key="17">
    <source>
        <dbReference type="PROSITE" id="PS50015"/>
    </source>
</evidence>
<dbReference type="PROSITE" id="PS50015">
    <property type="entry name" value="SAP_B"/>
    <property type="match status" value="2"/>
</dbReference>
<comment type="caution">
    <text evidence="18">The sequence shown here is derived from an EMBL/GenBank/DDBJ whole genome shotgun (WGS) entry which is preliminary data.</text>
</comment>
<evidence type="ECO:0000256" key="14">
    <source>
        <dbReference type="ARBA" id="ARBA00041785"/>
    </source>
</evidence>
<keyword evidence="4" id="KW-0645">Protease</keyword>
<dbReference type="Gene3D" id="1.10.287.1490">
    <property type="match status" value="1"/>
</dbReference>
<keyword evidence="5" id="KW-0732">Signal</keyword>
<keyword evidence="7" id="KW-0378">Hydrolase</keyword>
<feature type="domain" description="Saposin B-type" evidence="17">
    <location>
        <begin position="571"/>
        <end position="650"/>
    </location>
</feature>
<feature type="region of interest" description="Disordered" evidence="16">
    <location>
        <begin position="191"/>
        <end position="213"/>
    </location>
</feature>
<evidence type="ECO:0000256" key="10">
    <source>
        <dbReference type="ARBA" id="ARBA00023157"/>
    </source>
</evidence>
<dbReference type="GO" id="GO:0005829">
    <property type="term" value="C:cytosol"/>
    <property type="evidence" value="ECO:0007669"/>
    <property type="project" value="TreeGrafter"/>
</dbReference>
<feature type="compositionally biased region" description="Polar residues" evidence="16">
    <location>
        <begin position="1"/>
        <end position="16"/>
    </location>
</feature>
<dbReference type="SUPFAM" id="SSF47862">
    <property type="entry name" value="Saposin"/>
    <property type="match status" value="2"/>
</dbReference>
<dbReference type="GO" id="GO:0004190">
    <property type="term" value="F:aspartic-type endopeptidase activity"/>
    <property type="evidence" value="ECO:0007669"/>
    <property type="project" value="UniProtKB-KW"/>
</dbReference>
<keyword evidence="3" id="KW-0964">Secreted</keyword>
<dbReference type="GO" id="GO:0005576">
    <property type="term" value="C:extracellular region"/>
    <property type="evidence" value="ECO:0007669"/>
    <property type="project" value="UniProtKB-SubCell"/>
</dbReference>
<dbReference type="AlphaFoldDB" id="A0A9N7NU84"/>
<feature type="coiled-coil region" evidence="15">
    <location>
        <begin position="351"/>
        <end position="399"/>
    </location>
</feature>
<evidence type="ECO:0000256" key="7">
    <source>
        <dbReference type="ARBA" id="ARBA00022750"/>
    </source>
</evidence>
<evidence type="ECO:0000256" key="15">
    <source>
        <dbReference type="SAM" id="Coils"/>
    </source>
</evidence>
<sequence>MATESSQILQPQTVDSSLRGPNPPARTEIDTSAPFESVKEAASRFGGMGFWKPASHKPSEQASEYEDEIVDVVKLEEEAAQLERDLIAKERETLDVLKELESTKNTVEELKQKLQKETSEINVAHEASQEEKKENETDGLINLCPSSAPGFILLELKQAKLNLTRTTSDLAGIRATIGSYNKKIEEERASLEKTRQRLSSNTSKISSLENELSQTKHKLDEVKRAGGGSHTNISSSDVNRQLQQLSSEAEQFKKVGQAAQSRVQKAISEIEQTKNKIKTAEIRLIAAKKMKEAARASERVALAEIKALSKSEEKSENVVTLTVEEYSSLVSKARESEEISKCRVEAAMVKIDEADLSKVEILRKVEEATEEVKTSKLALEEALSRVEIANRDKLAVEEALRAWRSDHGRKRRPVQNPTKFKTSSGLGRVTVVNDGPQPVLKTTLSIGQILSRKLMLTEEYENGNGKVSLGQMLGQPTSGDLVACKKGGKENKEQLPVKRKKFGFARISLLVSKQSKKKKRSLSSSSISLCLKISMDTRILLFILIVSSWKCCKARDLKSDIDTVMQSHEKDARLCTLCEEFAGQALNYLNQNKTQTEILNILHKSCSKLRSLEPQCIVLVDYYAPLFFLEVSNVQADEFCRKVDLCEEGVSFSHLFSKDKCDICHNVVTEALLKLKDPDTELEIVQLLLKACDSIGKSVKKCKKLVFEYAPIILVNAEEFLEKNDVCSILRACNISMHAAI</sequence>
<keyword evidence="11" id="KW-0325">Glycoprotein</keyword>
<accession>A0A9N7NU84</accession>
<keyword evidence="8 15" id="KW-0175">Coiled coil</keyword>
<reference evidence="18" key="1">
    <citation type="submission" date="2019-12" db="EMBL/GenBank/DDBJ databases">
        <authorList>
            <person name="Scholes J."/>
        </authorList>
    </citation>
    <scope>NUCLEOTIDE SEQUENCE</scope>
</reference>
<dbReference type="InterPro" id="IPR008545">
    <property type="entry name" value="Web"/>
</dbReference>
<dbReference type="GO" id="GO:0009903">
    <property type="term" value="P:chloroplast avoidance movement"/>
    <property type="evidence" value="ECO:0007669"/>
    <property type="project" value="TreeGrafter"/>
</dbReference>
<keyword evidence="7" id="KW-0064">Aspartyl protease</keyword>
<organism evidence="18 19">
    <name type="scientific">Striga hermonthica</name>
    <name type="common">Purple witchweed</name>
    <name type="synonym">Buchnera hermonthica</name>
    <dbReference type="NCBI Taxonomy" id="68872"/>
    <lineage>
        <taxon>Eukaryota</taxon>
        <taxon>Viridiplantae</taxon>
        <taxon>Streptophyta</taxon>
        <taxon>Embryophyta</taxon>
        <taxon>Tracheophyta</taxon>
        <taxon>Spermatophyta</taxon>
        <taxon>Magnoliopsida</taxon>
        <taxon>eudicotyledons</taxon>
        <taxon>Gunneridae</taxon>
        <taxon>Pentapetalae</taxon>
        <taxon>asterids</taxon>
        <taxon>lamiids</taxon>
        <taxon>Lamiales</taxon>
        <taxon>Orobanchaceae</taxon>
        <taxon>Buchnereae</taxon>
        <taxon>Striga</taxon>
    </lineage>
</organism>
<protein>
    <recommendedName>
        <fullName evidence="13">Pulmonary surfactant-associated protein B</fullName>
    </recommendedName>
    <alternativeName>
        <fullName evidence="14">Pulmonary surfactant-associated proteolipid SPL(Phe)</fullName>
    </alternativeName>
</protein>
<dbReference type="PANTHER" id="PTHR32054:SF4">
    <property type="entry name" value="OS07G0677900 PROTEIN"/>
    <property type="match status" value="1"/>
</dbReference>
<dbReference type="InterPro" id="IPR008138">
    <property type="entry name" value="SapB_2"/>
</dbReference>
<dbReference type="FunFam" id="1.10.225.10:FF:000008">
    <property type="entry name" value="Pulmonary surfactant-associated protein B"/>
    <property type="match status" value="1"/>
</dbReference>